<evidence type="ECO:0000256" key="5">
    <source>
        <dbReference type="ARBA" id="ARBA00023237"/>
    </source>
</evidence>
<dbReference type="GeneID" id="60757695"/>
<dbReference type="Pfam" id="PF14322">
    <property type="entry name" value="SusD-like_3"/>
    <property type="match status" value="1"/>
</dbReference>
<keyword evidence="3" id="KW-0732">Signal</keyword>
<proteinExistence type="inferred from homology"/>
<keyword evidence="5" id="KW-0998">Cell outer membrane</keyword>
<name>A0AAI8CJG2_9FLAO</name>
<dbReference type="Gene3D" id="1.25.40.390">
    <property type="match status" value="1"/>
</dbReference>
<dbReference type="Pfam" id="PF07980">
    <property type="entry name" value="SusD_RagB"/>
    <property type="match status" value="1"/>
</dbReference>
<dbReference type="AlphaFoldDB" id="A0AAI8CJG2"/>
<evidence type="ECO:0000256" key="1">
    <source>
        <dbReference type="ARBA" id="ARBA00004442"/>
    </source>
</evidence>
<keyword evidence="4" id="KW-0472">Membrane</keyword>
<feature type="domain" description="SusD-like N-terminal" evidence="7">
    <location>
        <begin position="36"/>
        <end position="230"/>
    </location>
</feature>
<dbReference type="InterPro" id="IPR033985">
    <property type="entry name" value="SusD-like_N"/>
</dbReference>
<reference evidence="9" key="1">
    <citation type="submission" date="2016-03" db="EMBL/GenBank/DDBJ databases">
        <title>Flavobacterium columnare strain B185, complete genome.</title>
        <authorList>
            <person name="Sundberg L.-R."/>
            <person name="Papponen P."/>
            <person name="Laanto E."/>
        </authorList>
    </citation>
    <scope>NUCLEOTIDE SEQUENCE [LARGE SCALE GENOMIC DNA]</scope>
    <source>
        <strain evidence="9">B185</strain>
    </source>
</reference>
<reference evidence="8 9" key="2">
    <citation type="submission" date="2019-05" db="EMBL/GenBank/DDBJ databases">
        <authorList>
            <person name="Ravantti J.J."/>
        </authorList>
    </citation>
    <scope>NUCLEOTIDE SEQUENCE [LARGE SCALE GENOMIC DNA]</scope>
    <source>
        <strain evidence="8 9">B185</strain>
    </source>
</reference>
<dbReference type="GO" id="GO:0009279">
    <property type="term" value="C:cell outer membrane"/>
    <property type="evidence" value="ECO:0007669"/>
    <property type="project" value="UniProtKB-SubCell"/>
</dbReference>
<dbReference type="Proteomes" id="UP000304840">
    <property type="component" value="Chromosome"/>
</dbReference>
<comment type="subcellular location">
    <subcellularLocation>
        <location evidence="1">Cell outer membrane</location>
    </subcellularLocation>
</comment>
<dbReference type="InterPro" id="IPR011990">
    <property type="entry name" value="TPR-like_helical_dom_sf"/>
</dbReference>
<dbReference type="EMBL" id="CP010992">
    <property type="protein sequence ID" value="AMO21320.1"/>
    <property type="molecule type" value="Genomic_DNA"/>
</dbReference>
<dbReference type="SUPFAM" id="SSF48452">
    <property type="entry name" value="TPR-like"/>
    <property type="match status" value="1"/>
</dbReference>
<evidence type="ECO:0000256" key="2">
    <source>
        <dbReference type="ARBA" id="ARBA00006275"/>
    </source>
</evidence>
<accession>A0AAI8CJG2</accession>
<evidence type="ECO:0000256" key="4">
    <source>
        <dbReference type="ARBA" id="ARBA00023136"/>
    </source>
</evidence>
<dbReference type="InterPro" id="IPR012944">
    <property type="entry name" value="SusD_RagB_dom"/>
</dbReference>
<sequence length="471" mass="52149">MKYIYISTLFLTFAIGCQTDLDVKAQDESSREVVLTTGLGVKSYVTGLYGLAQQEGAFGGVPQLLGDWQSDNIGFRGTFPTLQEIRDYTTVPTNGNVASIWQDHYEIITQANTVINKAYSAPDVNFSKEERDEAVGEAKFMRALAYFQLNCLFAQPIQTAGVNGLSVPLITKHINSVDEIGIRNTPRATIGQVYAEIEADLLDAISKIKTFNRARANVGAAKALLARVYLYQDKFSQAADYANQVIGMNNEFVLATNYLFYDNKDSYEHIFNLVSLSNDSQSGSNENGPSVSFSTLTNSAANGGRGDCPFSANLNAAFANSGDLRYTLKRRDVEKTGVPFYTTKYNDGLNQSSDYSVIRISEMYLIRAEANLRAGTVIGDTPVNDVNKIRRRANLPDLTVVTLDDIINERRFEFCFEGHRRMDLLRNGKQLRLSGTVPAPAETAPGKPRVILPIPQRELDLNKNLVQNPSY</sequence>
<comment type="similarity">
    <text evidence="2">Belongs to the SusD family.</text>
</comment>
<feature type="domain" description="RagB/SusD" evidence="6">
    <location>
        <begin position="340"/>
        <end position="471"/>
    </location>
</feature>
<evidence type="ECO:0000256" key="3">
    <source>
        <dbReference type="ARBA" id="ARBA00022729"/>
    </source>
</evidence>
<evidence type="ECO:0000313" key="8">
    <source>
        <dbReference type="EMBL" id="AMO21320.1"/>
    </source>
</evidence>
<evidence type="ECO:0000313" key="9">
    <source>
        <dbReference type="Proteomes" id="UP000304840"/>
    </source>
</evidence>
<dbReference type="PROSITE" id="PS51257">
    <property type="entry name" value="PROKAR_LIPOPROTEIN"/>
    <property type="match status" value="1"/>
</dbReference>
<dbReference type="RefSeq" id="WP_065213118.1">
    <property type="nucleotide sequence ID" value="NZ_CP010992.1"/>
</dbReference>
<dbReference type="CDD" id="cd08977">
    <property type="entry name" value="SusD"/>
    <property type="match status" value="1"/>
</dbReference>
<protein>
    <submittedName>
        <fullName evidence="8">RagB/SusD family nutrient uptake outer membrane protein</fullName>
    </submittedName>
</protein>
<organism evidence="8 9">
    <name type="scientific">Flavobacterium columnare</name>
    <dbReference type="NCBI Taxonomy" id="996"/>
    <lineage>
        <taxon>Bacteria</taxon>
        <taxon>Pseudomonadati</taxon>
        <taxon>Bacteroidota</taxon>
        <taxon>Flavobacteriia</taxon>
        <taxon>Flavobacteriales</taxon>
        <taxon>Flavobacteriaceae</taxon>
        <taxon>Flavobacterium</taxon>
    </lineage>
</organism>
<evidence type="ECO:0000259" key="6">
    <source>
        <dbReference type="Pfam" id="PF07980"/>
    </source>
</evidence>
<gene>
    <name evidence="8" type="ORF">UN65_14240</name>
</gene>
<evidence type="ECO:0000259" key="7">
    <source>
        <dbReference type="Pfam" id="PF14322"/>
    </source>
</evidence>